<evidence type="ECO:0000313" key="2">
    <source>
        <dbReference type="Proteomes" id="UP001151699"/>
    </source>
</evidence>
<name>A0A9Q0NEM6_9DIPT</name>
<comment type="caution">
    <text evidence="1">The sequence shown here is derived from an EMBL/GenBank/DDBJ whole genome shotgun (WGS) entry which is preliminary data.</text>
</comment>
<evidence type="ECO:0000313" key="1">
    <source>
        <dbReference type="EMBL" id="KAJ6648899.1"/>
    </source>
</evidence>
<dbReference type="Proteomes" id="UP001151699">
    <property type="component" value="Chromosome A"/>
</dbReference>
<proteinExistence type="predicted"/>
<accession>A0A9Q0NEM6</accession>
<keyword evidence="2" id="KW-1185">Reference proteome</keyword>
<organism evidence="1 2">
    <name type="scientific">Pseudolycoriella hygida</name>
    <dbReference type="NCBI Taxonomy" id="35572"/>
    <lineage>
        <taxon>Eukaryota</taxon>
        <taxon>Metazoa</taxon>
        <taxon>Ecdysozoa</taxon>
        <taxon>Arthropoda</taxon>
        <taxon>Hexapoda</taxon>
        <taxon>Insecta</taxon>
        <taxon>Pterygota</taxon>
        <taxon>Neoptera</taxon>
        <taxon>Endopterygota</taxon>
        <taxon>Diptera</taxon>
        <taxon>Nematocera</taxon>
        <taxon>Sciaroidea</taxon>
        <taxon>Sciaridae</taxon>
        <taxon>Pseudolycoriella</taxon>
    </lineage>
</organism>
<dbReference type="EMBL" id="WJQU01000001">
    <property type="protein sequence ID" value="KAJ6648899.1"/>
    <property type="molecule type" value="Genomic_DNA"/>
</dbReference>
<reference evidence="1" key="1">
    <citation type="submission" date="2022-07" db="EMBL/GenBank/DDBJ databases">
        <authorList>
            <person name="Trinca V."/>
            <person name="Uliana J.V.C."/>
            <person name="Torres T.T."/>
            <person name="Ward R.J."/>
            <person name="Monesi N."/>
        </authorList>
    </citation>
    <scope>NUCLEOTIDE SEQUENCE</scope>
    <source>
        <strain evidence="1">HSMRA1968</strain>
        <tissue evidence="1">Whole embryos</tissue>
    </source>
</reference>
<protein>
    <submittedName>
        <fullName evidence="1">Uncharacterized protein</fullName>
    </submittedName>
</protein>
<sequence>MFVANVPVRSMRDCMIVNAATVDPGVEAQWQDALTSITTTMFDEREATDNLPNIDDGIPYQIQFGA</sequence>
<dbReference type="AlphaFoldDB" id="A0A9Q0NEM6"/>
<gene>
    <name evidence="1" type="ORF">Bhyg_04131</name>
</gene>